<reference evidence="11 14" key="3">
    <citation type="submission" date="2017-03" db="EMBL/GenBank/DDBJ databases">
        <authorList>
            <person name="Monnet C."/>
        </authorList>
    </citation>
    <scope>NUCLEOTIDE SEQUENCE [LARGE SCALE GENOMIC DNA]</scope>
    <source>
        <strain evidence="14">ATCC 9175</strain>
        <strain evidence="11">CNRZ 920</strain>
    </source>
</reference>
<feature type="transmembrane region" description="Helical" evidence="1">
    <location>
        <begin position="81"/>
        <end position="103"/>
    </location>
</feature>
<name>A0A2A3ZR32_BREAU</name>
<keyword evidence="1" id="KW-0812">Transmembrane</keyword>
<dbReference type="Proteomes" id="UP000217881">
    <property type="component" value="Unassembled WGS sequence"/>
</dbReference>
<accession>A0A2A3ZR32</accession>
<dbReference type="Proteomes" id="UP000297736">
    <property type="component" value="Unassembled WGS sequence"/>
</dbReference>
<keyword evidence="1" id="KW-1133">Transmembrane helix</keyword>
<dbReference type="EMBL" id="NRGP01000028">
    <property type="protein sequence ID" value="PCC45241.1"/>
    <property type="molecule type" value="Genomic_DNA"/>
</dbReference>
<evidence type="ECO:0000256" key="1">
    <source>
        <dbReference type="SAM" id="Phobius"/>
    </source>
</evidence>
<dbReference type="EMBL" id="NRHA01000011">
    <property type="protein sequence ID" value="PCC54014.1"/>
    <property type="molecule type" value="Genomic_DNA"/>
</dbReference>
<evidence type="ECO:0000313" key="5">
    <source>
        <dbReference type="EMBL" id="SMX76096.1"/>
    </source>
</evidence>
<evidence type="ECO:0000313" key="7">
    <source>
        <dbReference type="EMBL" id="SMY02148.1"/>
    </source>
</evidence>
<dbReference type="Proteomes" id="UP000217564">
    <property type="component" value="Unassembled WGS sequence"/>
</dbReference>
<proteinExistence type="predicted"/>
<keyword evidence="1" id="KW-0472">Membrane</keyword>
<dbReference type="AlphaFoldDB" id="A0A2A3ZR32"/>
<evidence type="ECO:0000313" key="3">
    <source>
        <dbReference type="EMBL" id="PCC54014.1"/>
    </source>
</evidence>
<evidence type="ECO:0000313" key="13">
    <source>
        <dbReference type="Proteomes" id="UP000234327"/>
    </source>
</evidence>
<evidence type="ECO:0000313" key="10">
    <source>
        <dbReference type="Proteomes" id="UP000217881"/>
    </source>
</evidence>
<reference evidence="8 15" key="4">
    <citation type="submission" date="2018-10" db="EMBL/GenBank/DDBJ databases">
        <title>Brevibacterium genomes from Austrain hard cheese rinds.</title>
        <authorList>
            <person name="Anast J.M."/>
            <person name="Dzieciol M."/>
            <person name="Schultz D.L."/>
            <person name="Mann E."/>
            <person name="Wagner M."/>
            <person name="Schmitz-Esser S."/>
        </authorList>
    </citation>
    <scope>NUCLEOTIDE SEQUENCE [LARGE SCALE GENOMIC DNA]</scope>
    <source>
        <strain evidence="8 15">L261</strain>
    </source>
</reference>
<dbReference type="EMBL" id="FXYZ01000031">
    <property type="protein sequence ID" value="SMY02148.1"/>
    <property type="molecule type" value="Genomic_DNA"/>
</dbReference>
<dbReference type="EMBL" id="FXZG01000020">
    <property type="protein sequence ID" value="SMX96474.1"/>
    <property type="molecule type" value="Genomic_DNA"/>
</dbReference>
<dbReference type="Proteomes" id="UP000234300">
    <property type="component" value="Unassembled WGS sequence"/>
</dbReference>
<dbReference type="EMBL" id="FXZB01000003">
    <property type="protein sequence ID" value="SMX67500.1"/>
    <property type="molecule type" value="Genomic_DNA"/>
</dbReference>
<feature type="transmembrane region" description="Helical" evidence="1">
    <location>
        <begin position="12"/>
        <end position="31"/>
    </location>
</feature>
<dbReference type="RefSeq" id="WP_096146379.1">
    <property type="nucleotide sequence ID" value="NZ_BJME01000004.1"/>
</dbReference>
<protein>
    <submittedName>
        <fullName evidence="3">Uncharacterized protein</fullName>
    </submittedName>
</protein>
<evidence type="ECO:0000313" key="2">
    <source>
        <dbReference type="EMBL" id="PCC45241.1"/>
    </source>
</evidence>
<evidence type="ECO:0000313" key="12">
    <source>
        <dbReference type="Proteomes" id="UP000234300"/>
    </source>
</evidence>
<accession>A0A2H1ILR5</accession>
<reference evidence="12 13" key="2">
    <citation type="submission" date="2017-03" db="EMBL/GenBank/DDBJ databases">
        <authorList>
            <person name="Afonso C.L."/>
            <person name="Miller P.J."/>
            <person name="Scott M.A."/>
            <person name="Spackman E."/>
            <person name="Goraichik I."/>
            <person name="Dimitrov K.M."/>
            <person name="Suarez D.L."/>
            <person name="Swayne D.E."/>
        </authorList>
    </citation>
    <scope>NUCLEOTIDE SEQUENCE [LARGE SCALE GENOMIC DNA]</scope>
    <source>
        <strain evidence="7">6</strain>
        <strain evidence="13">6(3)</strain>
        <strain evidence="5">8</strain>
        <strain evidence="12">8(6)</strain>
        <strain evidence="4">ATCC 9175</strain>
        <strain evidence="6">CNRZ 920</strain>
    </source>
</reference>
<sequence length="156" mass="15837">MVLGKWGSFGRFVLLTTGVGAVSALGMYVFSSPPASFFEVLEGAAFSLFFLVPGAGLGLVVGVPAYGALRLCLHALPGRKSALALFFALGIFSALTAFVVVLVLTGGPSTYTYTSVGDLVAALGWPALTAGILTAAASFLIVEPAGNEARPAPLPN</sequence>
<gene>
    <name evidence="4" type="ORF">BAUR9175_00564</name>
    <name evidence="6" type="ORF">BAUR920_02967</name>
    <name evidence="7" type="ORF">BAURA63_03619</name>
    <name evidence="5" type="ORF">BAURA86_00689</name>
    <name evidence="3" type="ORF">CIK59_09605</name>
    <name evidence="2" type="ORF">CIK64_16885</name>
    <name evidence="8" type="ORF">EB834_01515</name>
</gene>
<evidence type="ECO:0000313" key="15">
    <source>
        <dbReference type="Proteomes" id="UP000297736"/>
    </source>
</evidence>
<dbReference type="Proteomes" id="UP000234289">
    <property type="component" value="Unassembled WGS sequence"/>
</dbReference>
<dbReference type="Proteomes" id="UP000234525">
    <property type="component" value="Unassembled WGS sequence"/>
</dbReference>
<evidence type="ECO:0000313" key="4">
    <source>
        <dbReference type="EMBL" id="SMX67500.1"/>
    </source>
</evidence>
<dbReference type="EMBL" id="FXZI01000002">
    <property type="protein sequence ID" value="SMX76096.1"/>
    <property type="molecule type" value="Genomic_DNA"/>
</dbReference>
<feature type="transmembrane region" description="Helical" evidence="1">
    <location>
        <begin position="43"/>
        <end position="69"/>
    </location>
</feature>
<evidence type="ECO:0000313" key="9">
    <source>
        <dbReference type="Proteomes" id="UP000217564"/>
    </source>
</evidence>
<dbReference type="Proteomes" id="UP000234327">
    <property type="component" value="Unassembled WGS sequence"/>
</dbReference>
<evidence type="ECO:0000313" key="8">
    <source>
        <dbReference type="EMBL" id="TGD40738.1"/>
    </source>
</evidence>
<dbReference type="EMBL" id="RHFF01000001">
    <property type="protein sequence ID" value="TGD40738.1"/>
    <property type="molecule type" value="Genomic_DNA"/>
</dbReference>
<evidence type="ECO:0000313" key="6">
    <source>
        <dbReference type="EMBL" id="SMX96474.1"/>
    </source>
</evidence>
<keyword evidence="14" id="KW-1185">Reference proteome</keyword>
<reference evidence="9 10" key="1">
    <citation type="journal article" date="2017" name="Elife">
        <title>Extensive horizontal gene transfer in cheese-associated bacteria.</title>
        <authorList>
            <person name="Bonham K.S."/>
            <person name="Wolfe B.E."/>
            <person name="Dutton R.J."/>
        </authorList>
    </citation>
    <scope>NUCLEOTIDE SEQUENCE [LARGE SCALE GENOMIC DNA]</scope>
    <source>
        <strain evidence="3 10">738_8</strain>
        <strain evidence="2 9">947_7</strain>
    </source>
</reference>
<evidence type="ECO:0000313" key="11">
    <source>
        <dbReference type="Proteomes" id="UP000234289"/>
    </source>
</evidence>
<organism evidence="3 10">
    <name type="scientific">Brevibacterium aurantiacum</name>
    <dbReference type="NCBI Taxonomy" id="273384"/>
    <lineage>
        <taxon>Bacteria</taxon>
        <taxon>Bacillati</taxon>
        <taxon>Actinomycetota</taxon>
        <taxon>Actinomycetes</taxon>
        <taxon>Micrococcales</taxon>
        <taxon>Brevibacteriaceae</taxon>
        <taxon>Brevibacterium</taxon>
    </lineage>
</organism>
<evidence type="ECO:0000313" key="14">
    <source>
        <dbReference type="Proteomes" id="UP000234525"/>
    </source>
</evidence>
<feature type="transmembrane region" description="Helical" evidence="1">
    <location>
        <begin position="123"/>
        <end position="142"/>
    </location>
</feature>